<keyword evidence="1" id="KW-0175">Coiled coil</keyword>
<keyword evidence="2" id="KW-0732">Signal</keyword>
<dbReference type="InterPro" id="IPR002181">
    <property type="entry name" value="Fibrinogen_a/b/g_C_dom"/>
</dbReference>
<dbReference type="AlphaFoldDB" id="A0A9C6T6Q1"/>
<dbReference type="InterPro" id="IPR036056">
    <property type="entry name" value="Fibrinogen-like_C"/>
</dbReference>
<dbReference type="GeneID" id="117567102"/>
<sequence length="441" mass="51043">MCKIEIKTVLFLIILQIFLVATAAFEETHESDGQIAEKCCSQTYETLKPMLDYFRQVRNELEQSEIKKNKLNELNSDLMEKYHEIVRIHEKFMKEAALLNEYKNKVIKGENDLQSCQNKVDKLESVFNLQKNIIDKLTPISKLYAKCKQEVADKTSTLESSEVQLKQLKSSLYKKDENIRRLNANIKMITEEQQQLKLQLDESQNMLIKTDKDNQICRAEIDTLNKTLPNTKIPSSCSPFGDYPGVHQLNVSGVGLFDVLCDSQLIGPGWIVIQQRVGGNESFNRDWATYRKGFGSFDSDFFLGLEKIHRITSLRRHELYIHLVDVYRTVYFARYDDFKISDEDNGYALSLGTFSGAFVLDGMRFSENIKFTTFDRDNDSASDNCADQYESGWWYTNCYYCNLNAPYGPNLHWLGSTMSDMKLKEVKMLIRPERSDEEVSN</sequence>
<feature type="signal peptide" evidence="2">
    <location>
        <begin position="1"/>
        <end position="24"/>
    </location>
</feature>
<name>A0A9C6T6Q1_DROAB</name>
<dbReference type="SMART" id="SM00186">
    <property type="entry name" value="FBG"/>
    <property type="match status" value="1"/>
</dbReference>
<keyword evidence="4" id="KW-1185">Reference proteome</keyword>
<dbReference type="PANTHER" id="PTHR19143">
    <property type="entry name" value="FIBRINOGEN/TENASCIN/ANGIOPOEITIN"/>
    <property type="match status" value="1"/>
</dbReference>
<dbReference type="InterPro" id="IPR050373">
    <property type="entry name" value="Fibrinogen_C-term_domain"/>
</dbReference>
<dbReference type="Pfam" id="PF00147">
    <property type="entry name" value="Fibrinogen_C"/>
    <property type="match status" value="1"/>
</dbReference>
<reference evidence="5" key="1">
    <citation type="submission" date="2025-08" db="UniProtKB">
        <authorList>
            <consortium name="RefSeq"/>
        </authorList>
    </citation>
    <scope>IDENTIFICATION</scope>
    <source>
        <strain evidence="5">15112-1751.03</strain>
        <tissue evidence="5">Whole Adult</tissue>
    </source>
</reference>
<dbReference type="Proteomes" id="UP000515160">
    <property type="component" value="Chromosome 3"/>
</dbReference>
<dbReference type="SUPFAM" id="SSF56496">
    <property type="entry name" value="Fibrinogen C-terminal domain-like"/>
    <property type="match status" value="1"/>
</dbReference>
<dbReference type="OrthoDB" id="6145874at2759"/>
<organism evidence="4 5">
    <name type="scientific">Drosophila albomicans</name>
    <name type="common">Fruit fly</name>
    <dbReference type="NCBI Taxonomy" id="7291"/>
    <lineage>
        <taxon>Eukaryota</taxon>
        <taxon>Metazoa</taxon>
        <taxon>Ecdysozoa</taxon>
        <taxon>Arthropoda</taxon>
        <taxon>Hexapoda</taxon>
        <taxon>Insecta</taxon>
        <taxon>Pterygota</taxon>
        <taxon>Neoptera</taxon>
        <taxon>Endopterygota</taxon>
        <taxon>Diptera</taxon>
        <taxon>Brachycera</taxon>
        <taxon>Muscomorpha</taxon>
        <taxon>Ephydroidea</taxon>
        <taxon>Drosophilidae</taxon>
        <taxon>Drosophila</taxon>
    </lineage>
</organism>
<dbReference type="PROSITE" id="PS51406">
    <property type="entry name" value="FIBRINOGEN_C_2"/>
    <property type="match status" value="1"/>
</dbReference>
<dbReference type="CDD" id="cd00087">
    <property type="entry name" value="FReD"/>
    <property type="match status" value="1"/>
</dbReference>
<dbReference type="GO" id="GO:0005615">
    <property type="term" value="C:extracellular space"/>
    <property type="evidence" value="ECO:0007669"/>
    <property type="project" value="TreeGrafter"/>
</dbReference>
<evidence type="ECO:0000313" key="4">
    <source>
        <dbReference type="Proteomes" id="UP000515160"/>
    </source>
</evidence>
<dbReference type="RefSeq" id="XP_051860812.1">
    <property type="nucleotide sequence ID" value="XM_052004852.1"/>
</dbReference>
<evidence type="ECO:0000256" key="1">
    <source>
        <dbReference type="SAM" id="Coils"/>
    </source>
</evidence>
<feature type="chain" id="PRO_5039291845" evidence="2">
    <location>
        <begin position="25"/>
        <end position="441"/>
    </location>
</feature>
<evidence type="ECO:0000256" key="2">
    <source>
        <dbReference type="SAM" id="SignalP"/>
    </source>
</evidence>
<feature type="coiled-coil region" evidence="1">
    <location>
        <begin position="165"/>
        <end position="206"/>
    </location>
</feature>
<protein>
    <submittedName>
        <fullName evidence="5">Ficolin-1-like isoform X3</fullName>
    </submittedName>
</protein>
<proteinExistence type="predicted"/>
<gene>
    <name evidence="5" type="primary">LOC117567102</name>
</gene>
<evidence type="ECO:0000313" key="5">
    <source>
        <dbReference type="RefSeq" id="XP_051860812.1"/>
    </source>
</evidence>
<dbReference type="Gene3D" id="3.90.215.10">
    <property type="entry name" value="Gamma Fibrinogen, chain A, domain 1"/>
    <property type="match status" value="1"/>
</dbReference>
<feature type="coiled-coil region" evidence="1">
    <location>
        <begin position="54"/>
        <end position="119"/>
    </location>
</feature>
<feature type="domain" description="Fibrinogen C-terminal" evidence="3">
    <location>
        <begin position="228"/>
        <end position="434"/>
    </location>
</feature>
<dbReference type="InterPro" id="IPR014716">
    <property type="entry name" value="Fibrinogen_a/b/g_C_1"/>
</dbReference>
<evidence type="ECO:0000259" key="3">
    <source>
        <dbReference type="PROSITE" id="PS51406"/>
    </source>
</evidence>
<accession>A0A9C6T6Q1</accession>